<gene>
    <name evidence="2" type="ORF">Hypma_011147</name>
</gene>
<name>A0A369JRS7_HYPMA</name>
<evidence type="ECO:0000313" key="3">
    <source>
        <dbReference type="Proteomes" id="UP000076154"/>
    </source>
</evidence>
<feature type="compositionally biased region" description="Low complexity" evidence="1">
    <location>
        <begin position="132"/>
        <end position="144"/>
    </location>
</feature>
<evidence type="ECO:0000256" key="1">
    <source>
        <dbReference type="SAM" id="MobiDB-lite"/>
    </source>
</evidence>
<feature type="region of interest" description="Disordered" evidence="1">
    <location>
        <begin position="129"/>
        <end position="162"/>
    </location>
</feature>
<dbReference type="InParanoid" id="A0A369JRS7"/>
<feature type="compositionally biased region" description="Pro residues" evidence="1">
    <location>
        <begin position="204"/>
        <end position="219"/>
    </location>
</feature>
<proteinExistence type="predicted"/>
<reference evidence="2" key="1">
    <citation type="submission" date="2018-04" db="EMBL/GenBank/DDBJ databases">
        <title>Whole genome sequencing of Hypsizygus marmoreus.</title>
        <authorList>
            <person name="Choi I.-G."/>
            <person name="Min B."/>
            <person name="Kim J.-G."/>
            <person name="Kim S."/>
            <person name="Oh Y.-L."/>
            <person name="Kong W.-S."/>
            <person name="Park H."/>
            <person name="Jeong J."/>
            <person name="Song E.-S."/>
        </authorList>
    </citation>
    <scope>NUCLEOTIDE SEQUENCE [LARGE SCALE GENOMIC DNA]</scope>
    <source>
        <strain evidence="2">51987-8</strain>
    </source>
</reference>
<dbReference type="AlphaFoldDB" id="A0A369JRS7"/>
<dbReference type="EMBL" id="LUEZ02000053">
    <property type="protein sequence ID" value="RDB22054.1"/>
    <property type="molecule type" value="Genomic_DNA"/>
</dbReference>
<keyword evidence="3" id="KW-1185">Reference proteome</keyword>
<evidence type="ECO:0000313" key="2">
    <source>
        <dbReference type="EMBL" id="RDB22054.1"/>
    </source>
</evidence>
<feature type="compositionally biased region" description="Basic and acidic residues" evidence="1">
    <location>
        <begin position="73"/>
        <end position="85"/>
    </location>
</feature>
<accession>A0A369JRS7</accession>
<protein>
    <submittedName>
        <fullName evidence="2">Uncharacterized protein</fullName>
    </submittedName>
</protein>
<sequence length="262" mass="28073">MSRSTYRIIDFSVGLPGSQHDATAWEEICVLREHDSEKTNLNGPFFPPSSFPPCGKLIWIDAHSNPIHVAHHQTPDSEHHLREPDGQDGQAELVSTGVRSYGGSGVGATVQIRFHGTYISLHHLHPRAPTFDSSPTITNDTSTSPPSPTSNARPGPTSVSLSASPHFSITVYIYTPTNDPREVEHAHLTRLHPFASAPSSLSSAPPPPSPPPPPPPPQDHLPSRDEKTGGFLGLATVTTPMPTPTPIHPPPRFSVFNPGVGG</sequence>
<feature type="region of interest" description="Disordered" evidence="1">
    <location>
        <begin position="70"/>
        <end position="89"/>
    </location>
</feature>
<feature type="region of interest" description="Disordered" evidence="1">
    <location>
        <begin position="195"/>
        <end position="262"/>
    </location>
</feature>
<comment type="caution">
    <text evidence="2">The sequence shown here is derived from an EMBL/GenBank/DDBJ whole genome shotgun (WGS) entry which is preliminary data.</text>
</comment>
<dbReference type="Proteomes" id="UP000076154">
    <property type="component" value="Unassembled WGS sequence"/>
</dbReference>
<dbReference type="OrthoDB" id="2649667at2759"/>
<feature type="compositionally biased region" description="Pro residues" evidence="1">
    <location>
        <begin position="241"/>
        <end position="252"/>
    </location>
</feature>
<organism evidence="2 3">
    <name type="scientific">Hypsizygus marmoreus</name>
    <name type="common">White beech mushroom</name>
    <name type="synonym">Agaricus marmoreus</name>
    <dbReference type="NCBI Taxonomy" id="39966"/>
    <lineage>
        <taxon>Eukaryota</taxon>
        <taxon>Fungi</taxon>
        <taxon>Dikarya</taxon>
        <taxon>Basidiomycota</taxon>
        <taxon>Agaricomycotina</taxon>
        <taxon>Agaricomycetes</taxon>
        <taxon>Agaricomycetidae</taxon>
        <taxon>Agaricales</taxon>
        <taxon>Tricholomatineae</taxon>
        <taxon>Lyophyllaceae</taxon>
        <taxon>Hypsizygus</taxon>
    </lineage>
</organism>